<reference evidence="2" key="1">
    <citation type="submission" date="2025-05" db="UniProtKB">
        <authorList>
            <consortium name="RefSeq"/>
        </authorList>
    </citation>
    <scope>NUCLEOTIDE SEQUENCE [LARGE SCALE GENOMIC DNA]</scope>
</reference>
<gene>
    <name evidence="3" type="primary">LOC140594738</name>
</gene>
<evidence type="ECO:0000313" key="2">
    <source>
        <dbReference type="Proteomes" id="UP001652641"/>
    </source>
</evidence>
<keyword evidence="2" id="KW-1185">Reference proteome</keyword>
<dbReference type="Proteomes" id="UP001652641">
    <property type="component" value="Chromosome 1"/>
</dbReference>
<protein>
    <submittedName>
        <fullName evidence="3">Uncharacterized protein</fullName>
    </submittedName>
</protein>
<feature type="compositionally biased region" description="Low complexity" evidence="1">
    <location>
        <begin position="45"/>
        <end position="56"/>
    </location>
</feature>
<dbReference type="RefSeq" id="XP_072586680.1">
    <property type="nucleotide sequence ID" value="XM_072730579.1"/>
</dbReference>
<dbReference type="GeneID" id="140594738"/>
<proteinExistence type="predicted"/>
<name>A0ABM4Y8R5_VULVU</name>
<organism evidence="2 3">
    <name type="scientific">Vulpes vulpes</name>
    <name type="common">Red fox</name>
    <dbReference type="NCBI Taxonomy" id="9627"/>
    <lineage>
        <taxon>Eukaryota</taxon>
        <taxon>Metazoa</taxon>
        <taxon>Chordata</taxon>
        <taxon>Craniata</taxon>
        <taxon>Vertebrata</taxon>
        <taxon>Euteleostomi</taxon>
        <taxon>Mammalia</taxon>
        <taxon>Eutheria</taxon>
        <taxon>Laurasiatheria</taxon>
        <taxon>Carnivora</taxon>
        <taxon>Caniformia</taxon>
        <taxon>Canidae</taxon>
        <taxon>Vulpes</taxon>
    </lineage>
</organism>
<evidence type="ECO:0000256" key="1">
    <source>
        <dbReference type="SAM" id="MobiDB-lite"/>
    </source>
</evidence>
<dbReference type="SUPFAM" id="SSF101447">
    <property type="entry name" value="Formin homology 2 domain (FH2 domain)"/>
    <property type="match status" value="1"/>
</dbReference>
<feature type="region of interest" description="Disordered" evidence="1">
    <location>
        <begin position="1"/>
        <end position="71"/>
    </location>
</feature>
<accession>A0ABM4Y8R5</accession>
<feature type="region of interest" description="Disordered" evidence="1">
    <location>
        <begin position="97"/>
        <end position="117"/>
    </location>
</feature>
<feature type="compositionally biased region" description="Basic and acidic residues" evidence="1">
    <location>
        <begin position="103"/>
        <end position="116"/>
    </location>
</feature>
<evidence type="ECO:0000313" key="3">
    <source>
        <dbReference type="RefSeq" id="XP_072586680.1"/>
    </source>
</evidence>
<feature type="compositionally biased region" description="Pro residues" evidence="1">
    <location>
        <begin position="1"/>
        <end position="29"/>
    </location>
</feature>
<reference evidence="3" key="2">
    <citation type="submission" date="2025-08" db="UniProtKB">
        <authorList>
            <consortium name="RefSeq"/>
        </authorList>
    </citation>
    <scope>IDENTIFICATION</scope>
    <source>
        <tissue evidence="3">Cell line</tissue>
    </source>
</reference>
<sequence length="216" mass="23321">MAPPPPPPPPPPWCPPAPAPAPGAPPRAQPPRGAAAASQERRGDGAQPARLAAARGARGDKGARTRNSLDNGVVPRPFLIHFLRTFIIACWAPADSTPGTGLRSDKWSQARPRPLEPPRSAALCERAEEGAPHHLLSAPLSLRQANQQANVYSIHKELNLGKIVEKPCPRPQLLSETQGEDSRILPLYPELRPFYVVHTLSSVIRMLGTPVKPVKR</sequence>